<dbReference type="OrthoDB" id="9792021at2"/>
<dbReference type="PRINTS" id="PR01023">
    <property type="entry name" value="NAFLGMOTY"/>
</dbReference>
<gene>
    <name evidence="8" type="ORF">ESZ48_02915</name>
</gene>
<accession>A0A4V1LNG2</accession>
<dbReference type="PANTHER" id="PTHR30329:SF21">
    <property type="entry name" value="LIPOPROTEIN YIAD-RELATED"/>
    <property type="match status" value="1"/>
</dbReference>
<evidence type="ECO:0000313" key="8">
    <source>
        <dbReference type="EMBL" id="RXJ52660.1"/>
    </source>
</evidence>
<evidence type="ECO:0000256" key="1">
    <source>
        <dbReference type="ARBA" id="ARBA00004442"/>
    </source>
</evidence>
<dbReference type="InterPro" id="IPR006665">
    <property type="entry name" value="OmpA-like"/>
</dbReference>
<feature type="signal peptide" evidence="6">
    <location>
        <begin position="1"/>
        <end position="33"/>
    </location>
</feature>
<dbReference type="InterPro" id="IPR006664">
    <property type="entry name" value="OMP_bac"/>
</dbReference>
<evidence type="ECO:0000259" key="7">
    <source>
        <dbReference type="PROSITE" id="PS51123"/>
    </source>
</evidence>
<keyword evidence="2 4" id="KW-0472">Membrane</keyword>
<feature type="region of interest" description="Disordered" evidence="5">
    <location>
        <begin position="264"/>
        <end position="293"/>
    </location>
</feature>
<feature type="compositionally biased region" description="Basic and acidic residues" evidence="5">
    <location>
        <begin position="279"/>
        <end position="293"/>
    </location>
</feature>
<dbReference type="CDD" id="cd07185">
    <property type="entry name" value="OmpA_C-like"/>
    <property type="match status" value="1"/>
</dbReference>
<proteinExistence type="predicted"/>
<dbReference type="Pfam" id="PF00691">
    <property type="entry name" value="OmpA"/>
    <property type="match status" value="1"/>
</dbReference>
<dbReference type="PROSITE" id="PS51123">
    <property type="entry name" value="OMPA_2"/>
    <property type="match status" value="1"/>
</dbReference>
<evidence type="ECO:0000256" key="6">
    <source>
        <dbReference type="SAM" id="SignalP"/>
    </source>
</evidence>
<organism evidence="8 9">
    <name type="scientific">Gelidibacter gilvus</name>
    <dbReference type="NCBI Taxonomy" id="59602"/>
    <lineage>
        <taxon>Bacteria</taxon>
        <taxon>Pseudomonadati</taxon>
        <taxon>Bacteroidota</taxon>
        <taxon>Flavobacteriia</taxon>
        <taxon>Flavobacteriales</taxon>
        <taxon>Flavobacteriaceae</taxon>
        <taxon>Gelidibacter</taxon>
    </lineage>
</organism>
<comment type="caution">
    <text evidence="8">The sequence shown here is derived from an EMBL/GenBank/DDBJ whole genome shotgun (WGS) entry which is preliminary data.</text>
</comment>
<protein>
    <submittedName>
        <fullName evidence="8">OmpA family protein</fullName>
    </submittedName>
</protein>
<evidence type="ECO:0000256" key="4">
    <source>
        <dbReference type="PROSITE-ProRule" id="PRU00473"/>
    </source>
</evidence>
<dbReference type="Gene3D" id="3.30.1330.60">
    <property type="entry name" value="OmpA-like domain"/>
    <property type="match status" value="1"/>
</dbReference>
<feature type="chain" id="PRO_5020201704" evidence="6">
    <location>
        <begin position="34"/>
        <end position="293"/>
    </location>
</feature>
<keyword evidence="6" id="KW-0732">Signal</keyword>
<evidence type="ECO:0000256" key="5">
    <source>
        <dbReference type="SAM" id="MobiDB-lite"/>
    </source>
</evidence>
<dbReference type="EMBL" id="SDDZ01000001">
    <property type="protein sequence ID" value="RXJ52660.1"/>
    <property type="molecule type" value="Genomic_DNA"/>
</dbReference>
<dbReference type="GO" id="GO:0009279">
    <property type="term" value="C:cell outer membrane"/>
    <property type="evidence" value="ECO:0007669"/>
    <property type="project" value="UniProtKB-SubCell"/>
</dbReference>
<dbReference type="PANTHER" id="PTHR30329">
    <property type="entry name" value="STATOR ELEMENT OF FLAGELLAR MOTOR COMPLEX"/>
    <property type="match status" value="1"/>
</dbReference>
<dbReference type="InterPro" id="IPR036737">
    <property type="entry name" value="OmpA-like_sf"/>
</dbReference>
<reference evidence="8 9" key="1">
    <citation type="submission" date="2019-01" db="EMBL/GenBank/DDBJ databases">
        <title>Genome sequence of the Antarctic species Gelidibacter gilvus ACAM 158(T).</title>
        <authorList>
            <person name="Bowman J.P."/>
        </authorList>
    </citation>
    <scope>NUCLEOTIDE SEQUENCE [LARGE SCALE GENOMIC DNA]</scope>
    <source>
        <strain evidence="8 9">IC158</strain>
    </source>
</reference>
<evidence type="ECO:0000313" key="9">
    <source>
        <dbReference type="Proteomes" id="UP000289792"/>
    </source>
</evidence>
<dbReference type="AlphaFoldDB" id="A0A4V1LNG2"/>
<feature type="domain" description="OmpA-like" evidence="7">
    <location>
        <begin position="179"/>
        <end position="293"/>
    </location>
</feature>
<evidence type="ECO:0000256" key="3">
    <source>
        <dbReference type="ARBA" id="ARBA00023237"/>
    </source>
</evidence>
<dbReference type="Proteomes" id="UP000289792">
    <property type="component" value="Unassembled WGS sequence"/>
</dbReference>
<evidence type="ECO:0000256" key="2">
    <source>
        <dbReference type="ARBA" id="ARBA00023136"/>
    </source>
</evidence>
<dbReference type="InterPro" id="IPR050330">
    <property type="entry name" value="Bact_OuterMem_StrucFunc"/>
</dbReference>
<keyword evidence="9" id="KW-1185">Reference proteome</keyword>
<dbReference type="PRINTS" id="PR01021">
    <property type="entry name" value="OMPADOMAIN"/>
</dbReference>
<name>A0A4V1LNG2_9FLAO</name>
<sequence>MEFQILKNNTMKNLRLKLSILIVMACVTNPLFAQEMDAEGCKDHPFFNRLENYYIDGCKENYNEYEFMMGNDKTQTLEGNLIDILYTYDGPFGPNLPSKLQVIRNYENAVAKMGGKKVYSRTTDDGGWTGATFHLQKDGTQYWLGIYNLINNPVDQFTLVLLTIEGMTQEITANEMFEKIDSGLPLALYVHFETGKSTIKSESEPIVEALYQMMYENPTLHILVEGHTDNVGNKTSNQTLSEQRATSLKSALVNKGIAPDKIKTVGFGQDQPLEDNSTDDGKAKNRRIEIKKI</sequence>
<comment type="subcellular location">
    <subcellularLocation>
        <location evidence="1">Cell outer membrane</location>
    </subcellularLocation>
</comment>
<dbReference type="SUPFAM" id="SSF103088">
    <property type="entry name" value="OmpA-like"/>
    <property type="match status" value="1"/>
</dbReference>
<keyword evidence="3" id="KW-0998">Cell outer membrane</keyword>